<dbReference type="Gene3D" id="1.10.45.10">
    <property type="entry name" value="Vanillyl-alcohol Oxidase, Chain A, domain 4"/>
    <property type="match status" value="1"/>
</dbReference>
<dbReference type="Pfam" id="PF04055">
    <property type="entry name" value="Radical_SAM"/>
    <property type="match status" value="1"/>
</dbReference>
<dbReference type="EC" id="2.8.1.6" evidence="5"/>
<evidence type="ECO:0000256" key="17">
    <source>
        <dbReference type="ARBA" id="ARBA00034078"/>
    </source>
</evidence>
<keyword evidence="16" id="KW-0411">Iron-sulfur</keyword>
<dbReference type="SFLD" id="SFLDG01060">
    <property type="entry name" value="BATS_domain_containing"/>
    <property type="match status" value="1"/>
</dbReference>
<keyword evidence="10" id="KW-0001">2Fe-2S</keyword>
<keyword evidence="7" id="KW-0285">Flavoprotein</keyword>
<keyword evidence="11" id="KW-0479">Metal-binding</keyword>
<dbReference type="InterPro" id="IPR002684">
    <property type="entry name" value="Biotin_synth/BioAB"/>
</dbReference>
<evidence type="ECO:0000256" key="8">
    <source>
        <dbReference type="ARBA" id="ARBA00022679"/>
    </source>
</evidence>
<dbReference type="SUPFAM" id="SSF102114">
    <property type="entry name" value="Radical SAM enzymes"/>
    <property type="match status" value="1"/>
</dbReference>
<proteinExistence type="inferred from homology"/>
<sequence>MFFRKLATSATLGSAKTLGVKAAFSEPSIVSPVKAINLAINCKPHSKWTKQEIKEIYNTPLSELTFQAQLQHRRYHDPAEVQLCTLLNIKTGGCSEDCKYCSQSSRYDTGTKAEKLVKLEEVQKAAIKAKENGSTRFCMGAAWRDMQGRKSGMKKIAEMVKWINDELKMETCVTLGMVNEDQAKVLKDSGLTAYNHNIDTSREHYPSVISTRTYDDRLETIKNVQKAGIKACTGGILGLGETPDDHVSFLYTLATMERHPESLPINRLVPIKGTPMEAEISKLPIGSERRLKFDAILRTIATARLIMPESIIRLAAGRYTMKEHEQFLCFSAGCNAIFTGERMLTTMCSGWEEDIAMLKKWGMKPMKSFRKHGIEAAENVFQKGSIDSPKYSTEEELRTAIDEIKRAVGDDHVTRSPAEITGHTDNGFTPHPPKPHESPKYIVYAYSTEEVSKILKVAHKYNVPVVPYSGGSSLEGHTFSTRCGIILNTSRMNKVLQINHDDLDATLQAGVNWVDLNEQLTGEKMMFGCDCGPSGLIGGMVNTNASGINASRYGAMVHNVISLTVVLADGTVIKTRQRPRKTSSGYNLTGLFIGSEGTLGIVTEATVKLQVKPQHETVAVGQFPSVLSASQTVAELFKRGIRPEAIELLDEDMMHCTNYSGQLSKKWLEVPTIFFKVGGLNKRVVDETLEIVKKVSLENQCADFIIAKDKTEGDELFEARKNAFFSILDYGKNEIDEDVRLWVTDIAVPLSRLPKVVDEIRELVVKSGFQSVILGHVGDGNLHADLFYKPDQLHECHKVINEITMIGLRNEGTASGEHGIGNGKRQFLSIELGQDAVDTMRKLKLSLDPKRILNPDKIFKIDPHDEGEY</sequence>
<comment type="cofactor">
    <cofactor evidence="1">
        <name>[4Fe-4S] cluster</name>
        <dbReference type="ChEBI" id="CHEBI:49883"/>
    </cofactor>
</comment>
<dbReference type="Pfam" id="PF06968">
    <property type="entry name" value="BATS"/>
    <property type="match status" value="1"/>
</dbReference>
<reference evidence="21 22" key="1">
    <citation type="submission" date="2021-06" db="EMBL/GenBank/DDBJ databases">
        <title>Candida outbreak in Lebanon.</title>
        <authorList>
            <person name="Finianos M."/>
        </authorList>
    </citation>
    <scope>NUCLEOTIDE SEQUENCE [LARGE SCALE GENOMIC DNA]</scope>
    <source>
        <strain evidence="21">CA3LBN</strain>
    </source>
</reference>
<organism evidence="21 22">
    <name type="scientific">Candidozyma haemuli</name>
    <dbReference type="NCBI Taxonomy" id="45357"/>
    <lineage>
        <taxon>Eukaryota</taxon>
        <taxon>Fungi</taxon>
        <taxon>Dikarya</taxon>
        <taxon>Ascomycota</taxon>
        <taxon>Saccharomycotina</taxon>
        <taxon>Pichiomycetes</taxon>
        <taxon>Metschnikowiaceae</taxon>
        <taxon>Candidozyma</taxon>
    </lineage>
</organism>
<dbReference type="InterPro" id="IPR036318">
    <property type="entry name" value="FAD-bd_PCMH-like_sf"/>
</dbReference>
<comment type="similarity">
    <text evidence="4">Belongs to the radical SAM superfamily. Biotin synthase family.</text>
</comment>
<dbReference type="PROSITE" id="PS51918">
    <property type="entry name" value="RADICAL_SAM"/>
    <property type="match status" value="1"/>
</dbReference>
<evidence type="ECO:0000256" key="13">
    <source>
        <dbReference type="ARBA" id="ARBA00022827"/>
    </source>
</evidence>
<dbReference type="SMART" id="SM00876">
    <property type="entry name" value="BATS"/>
    <property type="match status" value="1"/>
</dbReference>
<dbReference type="InterPro" id="IPR004113">
    <property type="entry name" value="FAD-bd_oxidored_4_C"/>
</dbReference>
<evidence type="ECO:0000256" key="3">
    <source>
        <dbReference type="ARBA" id="ARBA00004746"/>
    </source>
</evidence>
<gene>
    <name evidence="21" type="ORF">CA3LBN_000294</name>
</gene>
<dbReference type="CDD" id="cd01335">
    <property type="entry name" value="Radical_SAM"/>
    <property type="match status" value="1"/>
</dbReference>
<dbReference type="SFLD" id="SFLDS00029">
    <property type="entry name" value="Radical_SAM"/>
    <property type="match status" value="1"/>
</dbReference>
<evidence type="ECO:0000259" key="19">
    <source>
        <dbReference type="PROSITE" id="PS51387"/>
    </source>
</evidence>
<dbReference type="NCBIfam" id="TIGR00433">
    <property type="entry name" value="bioB"/>
    <property type="match status" value="1"/>
</dbReference>
<keyword evidence="22" id="KW-1185">Reference proteome</keyword>
<dbReference type="HAMAP" id="MF_01694">
    <property type="entry name" value="BioB"/>
    <property type="match status" value="1"/>
</dbReference>
<dbReference type="Proteomes" id="UP000825434">
    <property type="component" value="Chromosome 1"/>
</dbReference>
<evidence type="ECO:0000259" key="20">
    <source>
        <dbReference type="PROSITE" id="PS51918"/>
    </source>
</evidence>
<accession>A0ABX8HZ93</accession>
<keyword evidence="15" id="KW-0408">Iron</keyword>
<keyword evidence="9" id="KW-0949">S-adenosyl-L-methionine</keyword>
<dbReference type="Gene3D" id="3.30.465.10">
    <property type="match status" value="1"/>
</dbReference>
<dbReference type="InterPro" id="IPR007197">
    <property type="entry name" value="rSAM"/>
</dbReference>
<dbReference type="Gene3D" id="3.30.70.2740">
    <property type="match status" value="1"/>
</dbReference>
<feature type="domain" description="FAD-binding PCMH-type" evidence="19">
    <location>
        <begin position="435"/>
        <end position="612"/>
    </location>
</feature>
<dbReference type="InterPro" id="IPR016166">
    <property type="entry name" value="FAD-bd_PCMH"/>
</dbReference>
<keyword evidence="8" id="KW-0808">Transferase</keyword>
<comment type="pathway">
    <text evidence="3">Cofactor biosynthesis; biotin biosynthesis.</text>
</comment>
<evidence type="ECO:0000256" key="7">
    <source>
        <dbReference type="ARBA" id="ARBA00022630"/>
    </source>
</evidence>
<evidence type="ECO:0000256" key="16">
    <source>
        <dbReference type="ARBA" id="ARBA00023014"/>
    </source>
</evidence>
<comment type="cofactor">
    <cofactor evidence="2">
        <name>FAD</name>
        <dbReference type="ChEBI" id="CHEBI:57692"/>
    </cofactor>
</comment>
<dbReference type="InterPro" id="IPR016164">
    <property type="entry name" value="FAD-linked_Oxase-like_C"/>
</dbReference>
<dbReference type="SUPFAM" id="SSF56176">
    <property type="entry name" value="FAD-binding/transporter-associated domain-like"/>
    <property type="match status" value="1"/>
</dbReference>
<keyword evidence="12" id="KW-0093">Biotin biosynthesis</keyword>
<evidence type="ECO:0000256" key="2">
    <source>
        <dbReference type="ARBA" id="ARBA00001974"/>
    </source>
</evidence>
<name>A0ABX8HZ93_9ASCO</name>
<dbReference type="SFLD" id="SFLDG01278">
    <property type="entry name" value="biotin_synthase_like"/>
    <property type="match status" value="1"/>
</dbReference>
<keyword evidence="13" id="KW-0274">FAD</keyword>
<dbReference type="InterPro" id="IPR016171">
    <property type="entry name" value="Vanillyl_alc_oxidase_C-sub2"/>
</dbReference>
<protein>
    <recommendedName>
        <fullName evidence="5">biotin synthase</fullName>
        <ecNumber evidence="5">2.8.1.6</ecNumber>
    </recommendedName>
</protein>
<evidence type="ECO:0000256" key="5">
    <source>
        <dbReference type="ARBA" id="ARBA00012236"/>
    </source>
</evidence>
<evidence type="ECO:0000256" key="6">
    <source>
        <dbReference type="ARBA" id="ARBA00022485"/>
    </source>
</evidence>
<feature type="domain" description="Radical SAM core" evidence="20">
    <location>
        <begin position="79"/>
        <end position="309"/>
    </location>
</feature>
<dbReference type="SFLD" id="SFLDF00272">
    <property type="entry name" value="biotin_synthase"/>
    <property type="match status" value="1"/>
</dbReference>
<evidence type="ECO:0000256" key="11">
    <source>
        <dbReference type="ARBA" id="ARBA00022723"/>
    </source>
</evidence>
<feature type="region of interest" description="Disordered" evidence="18">
    <location>
        <begin position="415"/>
        <end position="434"/>
    </location>
</feature>
<dbReference type="InterPro" id="IPR024177">
    <property type="entry name" value="Biotin_synthase"/>
</dbReference>
<evidence type="ECO:0000256" key="14">
    <source>
        <dbReference type="ARBA" id="ARBA00023002"/>
    </source>
</evidence>
<comment type="cofactor">
    <cofactor evidence="17">
        <name>[2Fe-2S] cluster</name>
        <dbReference type="ChEBI" id="CHEBI:190135"/>
    </cofactor>
</comment>
<evidence type="ECO:0000313" key="22">
    <source>
        <dbReference type="Proteomes" id="UP000825434"/>
    </source>
</evidence>
<dbReference type="InterPro" id="IPR058240">
    <property type="entry name" value="rSAM_sf"/>
</dbReference>
<dbReference type="PANTHER" id="PTHR11748:SF117">
    <property type="entry name" value="AER321WP"/>
    <property type="match status" value="1"/>
</dbReference>
<evidence type="ECO:0000256" key="12">
    <source>
        <dbReference type="ARBA" id="ARBA00022756"/>
    </source>
</evidence>
<evidence type="ECO:0000256" key="18">
    <source>
        <dbReference type="SAM" id="MobiDB-lite"/>
    </source>
</evidence>
<dbReference type="Gene3D" id="3.20.20.70">
    <property type="entry name" value="Aldolase class I"/>
    <property type="match status" value="1"/>
</dbReference>
<dbReference type="InterPro" id="IPR006094">
    <property type="entry name" value="Oxid_FAD_bind_N"/>
</dbReference>
<evidence type="ECO:0000256" key="15">
    <source>
        <dbReference type="ARBA" id="ARBA00023004"/>
    </source>
</evidence>
<keyword evidence="14" id="KW-0560">Oxidoreductase</keyword>
<dbReference type="InterPro" id="IPR010722">
    <property type="entry name" value="BATS_dom"/>
</dbReference>
<dbReference type="InterPro" id="IPR013785">
    <property type="entry name" value="Aldolase_TIM"/>
</dbReference>
<evidence type="ECO:0000256" key="9">
    <source>
        <dbReference type="ARBA" id="ARBA00022691"/>
    </source>
</evidence>
<dbReference type="SUPFAM" id="SSF55103">
    <property type="entry name" value="FAD-linked oxidases, C-terminal domain"/>
    <property type="match status" value="1"/>
</dbReference>
<evidence type="ECO:0000256" key="10">
    <source>
        <dbReference type="ARBA" id="ARBA00022714"/>
    </source>
</evidence>
<keyword evidence="6" id="KW-0004">4Fe-4S</keyword>
<dbReference type="SMART" id="SM00729">
    <property type="entry name" value="Elp3"/>
    <property type="match status" value="1"/>
</dbReference>
<dbReference type="Pfam" id="PF02913">
    <property type="entry name" value="FAD-oxidase_C"/>
    <property type="match status" value="1"/>
</dbReference>
<dbReference type="PROSITE" id="PS51387">
    <property type="entry name" value="FAD_PCMH"/>
    <property type="match status" value="1"/>
</dbReference>
<dbReference type="PANTHER" id="PTHR11748">
    <property type="entry name" value="D-LACTATE DEHYDROGENASE"/>
    <property type="match status" value="1"/>
</dbReference>
<dbReference type="Pfam" id="PF01565">
    <property type="entry name" value="FAD_binding_4"/>
    <property type="match status" value="1"/>
</dbReference>
<dbReference type="InterPro" id="IPR016169">
    <property type="entry name" value="FAD-bd_PCMH_sub2"/>
</dbReference>
<evidence type="ECO:0000256" key="1">
    <source>
        <dbReference type="ARBA" id="ARBA00001966"/>
    </source>
</evidence>
<evidence type="ECO:0000313" key="21">
    <source>
        <dbReference type="EMBL" id="QWU86076.1"/>
    </source>
</evidence>
<dbReference type="EMBL" id="CP076661">
    <property type="protein sequence ID" value="QWU86076.1"/>
    <property type="molecule type" value="Genomic_DNA"/>
</dbReference>
<evidence type="ECO:0000256" key="4">
    <source>
        <dbReference type="ARBA" id="ARBA00010765"/>
    </source>
</evidence>
<dbReference type="InterPro" id="IPR006638">
    <property type="entry name" value="Elp3/MiaA/NifB-like_rSAM"/>
</dbReference>